<dbReference type="EMBL" id="CASHTH010000992">
    <property type="protein sequence ID" value="CAI8009788.1"/>
    <property type="molecule type" value="Genomic_DNA"/>
</dbReference>
<evidence type="ECO:0000256" key="1">
    <source>
        <dbReference type="ARBA" id="ARBA00022763"/>
    </source>
</evidence>
<keyword evidence="3" id="KW-0234">DNA repair</keyword>
<keyword evidence="4" id="KW-0255">Endonuclease</keyword>
<dbReference type="GO" id="GO:0000712">
    <property type="term" value="P:resolution of meiotic recombination intermediates"/>
    <property type="evidence" value="ECO:0007669"/>
    <property type="project" value="TreeGrafter"/>
</dbReference>
<keyword evidence="2" id="KW-0378">Hydrolase</keyword>
<accession>A0AA35W6C4</accession>
<evidence type="ECO:0000313" key="5">
    <source>
        <dbReference type="Proteomes" id="UP001174909"/>
    </source>
</evidence>
<comment type="caution">
    <text evidence="4">The sequence shown here is derived from an EMBL/GenBank/DDBJ whole genome shotgun (WGS) entry which is preliminary data.</text>
</comment>
<name>A0AA35W6C4_GEOBA</name>
<gene>
    <name evidence="4" type="ORF">GBAR_LOCUS6542</name>
</gene>
<dbReference type="GO" id="GO:0003697">
    <property type="term" value="F:single-stranded DNA binding"/>
    <property type="evidence" value="ECO:0007669"/>
    <property type="project" value="TreeGrafter"/>
</dbReference>
<dbReference type="GO" id="GO:0000110">
    <property type="term" value="C:nucleotide-excision repair factor 1 complex"/>
    <property type="evidence" value="ECO:0007669"/>
    <property type="project" value="TreeGrafter"/>
</dbReference>
<dbReference type="Proteomes" id="UP001174909">
    <property type="component" value="Unassembled WGS sequence"/>
</dbReference>
<evidence type="ECO:0000256" key="3">
    <source>
        <dbReference type="ARBA" id="ARBA00023204"/>
    </source>
</evidence>
<dbReference type="AlphaFoldDB" id="A0AA35W6C4"/>
<proteinExistence type="predicted"/>
<keyword evidence="4" id="KW-0540">Nuclease</keyword>
<dbReference type="PANTHER" id="PTHR10150">
    <property type="entry name" value="DNA REPAIR ENDONUCLEASE XPF"/>
    <property type="match status" value="1"/>
</dbReference>
<keyword evidence="1" id="KW-0227">DNA damage</keyword>
<dbReference type="GO" id="GO:0000014">
    <property type="term" value="F:single-stranded DNA endodeoxyribonuclease activity"/>
    <property type="evidence" value="ECO:0007669"/>
    <property type="project" value="TreeGrafter"/>
</dbReference>
<protein>
    <submittedName>
        <fullName evidence="4">DNA repair endonuclease XPF</fullName>
    </submittedName>
</protein>
<reference evidence="4" key="1">
    <citation type="submission" date="2023-03" db="EMBL/GenBank/DDBJ databases">
        <authorList>
            <person name="Steffen K."/>
            <person name="Cardenas P."/>
        </authorList>
    </citation>
    <scope>NUCLEOTIDE SEQUENCE</scope>
</reference>
<dbReference type="GO" id="GO:0003684">
    <property type="term" value="F:damaged DNA binding"/>
    <property type="evidence" value="ECO:0007669"/>
    <property type="project" value="TreeGrafter"/>
</dbReference>
<dbReference type="GO" id="GO:1901255">
    <property type="term" value="P:nucleotide-excision repair involved in interstrand cross-link repair"/>
    <property type="evidence" value="ECO:0007669"/>
    <property type="project" value="TreeGrafter"/>
</dbReference>
<organism evidence="4 5">
    <name type="scientific">Geodia barretti</name>
    <name type="common">Barrett's horny sponge</name>
    <dbReference type="NCBI Taxonomy" id="519541"/>
    <lineage>
        <taxon>Eukaryota</taxon>
        <taxon>Metazoa</taxon>
        <taxon>Porifera</taxon>
        <taxon>Demospongiae</taxon>
        <taxon>Heteroscleromorpha</taxon>
        <taxon>Tetractinellida</taxon>
        <taxon>Astrophorina</taxon>
        <taxon>Geodiidae</taxon>
        <taxon>Geodia</taxon>
    </lineage>
</organism>
<sequence length="241" mass="27225">MCEVQLDFENQMFIELLAQDGMVVLARGLGLERLFLKFLKLYSDHHQLVLVLNTSPAHQGQYMEELLREKVDHLPRSITNEVSVKERETVYQRGGVVFITSRILVVDLLRGQCPVAGVSGLLIWSAHKVTETSSEAFIIRLFRESSKSGFVKAFSDSPEQFMSGFCQLERVMRCLFLRHLYLWPRFHATVSSSLATHKPEVVELRQQLSPAMTAIQMAVLDLIKSCISELKTSNPAVVGDG</sequence>
<dbReference type="PANTHER" id="PTHR10150:SF0">
    <property type="entry name" value="DNA REPAIR ENDONUCLEASE XPF"/>
    <property type="match status" value="1"/>
</dbReference>
<keyword evidence="5" id="KW-1185">Reference proteome</keyword>
<dbReference type="GO" id="GO:0000724">
    <property type="term" value="P:double-strand break repair via homologous recombination"/>
    <property type="evidence" value="ECO:0007669"/>
    <property type="project" value="TreeGrafter"/>
</dbReference>
<evidence type="ECO:0000256" key="2">
    <source>
        <dbReference type="ARBA" id="ARBA00022801"/>
    </source>
</evidence>
<evidence type="ECO:0000313" key="4">
    <source>
        <dbReference type="EMBL" id="CAI8009788.1"/>
    </source>
</evidence>